<gene>
    <name evidence="2" type="ORF">V2J18_01345</name>
</gene>
<dbReference type="Proteomes" id="UP001387215">
    <property type="component" value="Unassembled WGS sequence"/>
</dbReference>
<keyword evidence="3" id="KW-1185">Reference proteome</keyword>
<keyword evidence="1" id="KW-0472">Membrane</keyword>
<keyword evidence="1" id="KW-1133">Transmembrane helix</keyword>
<organism evidence="2 3">
    <name type="scientific">Lysobacter firmicutimachus</name>
    <dbReference type="NCBI Taxonomy" id="1792846"/>
    <lineage>
        <taxon>Bacteria</taxon>
        <taxon>Pseudomonadati</taxon>
        <taxon>Pseudomonadota</taxon>
        <taxon>Gammaproteobacteria</taxon>
        <taxon>Lysobacterales</taxon>
        <taxon>Lysobacteraceae</taxon>
        <taxon>Lysobacter</taxon>
    </lineage>
</organism>
<evidence type="ECO:0000256" key="1">
    <source>
        <dbReference type="SAM" id="Phobius"/>
    </source>
</evidence>
<proteinExistence type="predicted"/>
<reference evidence="2 3" key="1">
    <citation type="submission" date="2024-02" db="EMBL/GenBank/DDBJ databases">
        <title>Lysobacter Genome Sequencing and Mining.</title>
        <authorList>
            <person name="Bierman J."/>
            <person name="Walker M.C."/>
        </authorList>
    </citation>
    <scope>NUCLEOTIDE SEQUENCE [LARGE SCALE GENOMIC DNA]</scope>
    <source>
        <strain evidence="2 3">PB6250</strain>
    </source>
</reference>
<protein>
    <submittedName>
        <fullName evidence="2">Uncharacterized protein</fullName>
    </submittedName>
</protein>
<comment type="caution">
    <text evidence="2">The sequence shown here is derived from an EMBL/GenBank/DDBJ whole genome shotgun (WGS) entry which is preliminary data.</text>
</comment>
<evidence type="ECO:0000313" key="3">
    <source>
        <dbReference type="Proteomes" id="UP001387215"/>
    </source>
</evidence>
<evidence type="ECO:0000313" key="2">
    <source>
        <dbReference type="EMBL" id="MEI2453315.1"/>
    </source>
</evidence>
<feature type="transmembrane region" description="Helical" evidence="1">
    <location>
        <begin position="63"/>
        <end position="82"/>
    </location>
</feature>
<dbReference type="RefSeq" id="WP_336130671.1">
    <property type="nucleotide sequence ID" value="NZ_JBANDL010000002.1"/>
</dbReference>
<feature type="transmembrane region" description="Helical" evidence="1">
    <location>
        <begin position="102"/>
        <end position="122"/>
    </location>
</feature>
<sequence length="139" mass="14809">MFGYGLIGLSAVVAAHPQAYLFGKIMSVPGWAPDLPFGMGFHELVGFAFLAPIAWLSRGTAAALRGLLFCLLLTPLPALLRFAADPGQWHSGLPINLAFNYLWIQLSCVAPALAVLVPRLALALGRRLRRGRTGANGEG</sequence>
<keyword evidence="1" id="KW-0812">Transmembrane</keyword>
<dbReference type="EMBL" id="JBANDL010000002">
    <property type="protein sequence ID" value="MEI2453315.1"/>
    <property type="molecule type" value="Genomic_DNA"/>
</dbReference>
<feature type="transmembrane region" description="Helical" evidence="1">
    <location>
        <begin position="39"/>
        <end position="56"/>
    </location>
</feature>
<accession>A0ABU8CX19</accession>
<name>A0ABU8CX19_9GAMM</name>